<reference evidence="1" key="2">
    <citation type="submission" date="2020-09" db="EMBL/GenBank/DDBJ databases">
        <authorList>
            <person name="Sun Q."/>
            <person name="Ohkuma M."/>
        </authorList>
    </citation>
    <scope>NUCLEOTIDE SEQUENCE</scope>
    <source>
        <strain evidence="1">JCM 4637</strain>
    </source>
</reference>
<dbReference type="InterPro" id="IPR024411">
    <property type="entry name" value="Tail_terminator_phage"/>
</dbReference>
<name>A0A918WTP7_9ACTN</name>
<accession>A0A918WTP7</accession>
<comment type="caution">
    <text evidence="1">The sequence shown here is derived from an EMBL/GenBank/DDBJ whole genome shotgun (WGS) entry which is preliminary data.</text>
</comment>
<dbReference type="Proteomes" id="UP000638353">
    <property type="component" value="Unassembled WGS sequence"/>
</dbReference>
<dbReference type="EMBL" id="BMVC01000002">
    <property type="protein sequence ID" value="GHC81971.1"/>
    <property type="molecule type" value="Genomic_DNA"/>
</dbReference>
<sequence length="143" mass="15182">MSYTVDLLDGLARLLHSAGVGIYRPDGTYAAGETAITIAALPPFPDRVICLAAYPVTDSPVLTDTTTGIQVRTRASSDPRDVDALDDEVLDVLHASGPHVFGAVPVPLIFRVSAAPIGADTSGRWERTANFHARAHRASPHLE</sequence>
<protein>
    <submittedName>
        <fullName evidence="1">Uncharacterized protein</fullName>
    </submittedName>
</protein>
<reference evidence="1" key="1">
    <citation type="journal article" date="2014" name="Int. J. Syst. Evol. Microbiol.">
        <title>Complete genome sequence of Corynebacterium casei LMG S-19264T (=DSM 44701T), isolated from a smear-ripened cheese.</title>
        <authorList>
            <consortium name="US DOE Joint Genome Institute (JGI-PGF)"/>
            <person name="Walter F."/>
            <person name="Albersmeier A."/>
            <person name="Kalinowski J."/>
            <person name="Ruckert C."/>
        </authorList>
    </citation>
    <scope>NUCLEOTIDE SEQUENCE</scope>
    <source>
        <strain evidence="1">JCM 4637</strain>
    </source>
</reference>
<evidence type="ECO:0000313" key="1">
    <source>
        <dbReference type="EMBL" id="GHC81971.1"/>
    </source>
</evidence>
<proteinExistence type="predicted"/>
<dbReference type="AlphaFoldDB" id="A0A918WTP7"/>
<evidence type="ECO:0000313" key="2">
    <source>
        <dbReference type="Proteomes" id="UP000638353"/>
    </source>
</evidence>
<organism evidence="1 2">
    <name type="scientific">Streptomyces finlayi</name>
    <dbReference type="NCBI Taxonomy" id="67296"/>
    <lineage>
        <taxon>Bacteria</taxon>
        <taxon>Bacillati</taxon>
        <taxon>Actinomycetota</taxon>
        <taxon>Actinomycetes</taxon>
        <taxon>Kitasatosporales</taxon>
        <taxon>Streptomycetaceae</taxon>
        <taxon>Streptomyces</taxon>
    </lineage>
</organism>
<dbReference type="RefSeq" id="WP_189822212.1">
    <property type="nucleotide sequence ID" value="NZ_BMVC01000002.1"/>
</dbReference>
<dbReference type="Pfam" id="PF12691">
    <property type="entry name" value="Phage_tail_terminator_6"/>
    <property type="match status" value="1"/>
</dbReference>
<gene>
    <name evidence="1" type="ORF">GCM10010334_09830</name>
</gene>